<protein>
    <submittedName>
        <fullName evidence="2">Uncharacterized protein</fullName>
    </submittedName>
</protein>
<reference evidence="3" key="1">
    <citation type="submission" date="2016-10" db="EMBL/GenBank/DDBJ databases">
        <authorList>
            <person name="Varghese N."/>
            <person name="Submissions S."/>
        </authorList>
    </citation>
    <scope>NUCLEOTIDE SEQUENCE [LARGE SCALE GENOMIC DNA]</scope>
    <source>
        <strain evidence="3">SLH 33</strain>
    </source>
</reference>
<proteinExistence type="predicted"/>
<dbReference type="EMBL" id="FOHQ01000001">
    <property type="protein sequence ID" value="SES64833.1"/>
    <property type="molecule type" value="Genomic_DNA"/>
</dbReference>
<name>A0A1H9Y8W8_9EURY</name>
<evidence type="ECO:0000313" key="2">
    <source>
        <dbReference type="EMBL" id="SES64833.1"/>
    </source>
</evidence>
<dbReference type="AlphaFoldDB" id="A0A1H9Y8W8"/>
<accession>A0A1H9Y8W8</accession>
<evidence type="ECO:0000313" key="3">
    <source>
        <dbReference type="Proteomes" id="UP000243338"/>
    </source>
</evidence>
<dbReference type="Gene3D" id="1.25.40.10">
    <property type="entry name" value="Tetratricopeptide repeat domain"/>
    <property type="match status" value="1"/>
</dbReference>
<feature type="repeat" description="TPR" evidence="1">
    <location>
        <begin position="31"/>
        <end position="64"/>
    </location>
</feature>
<dbReference type="Proteomes" id="UP000243338">
    <property type="component" value="Unassembled WGS sequence"/>
</dbReference>
<dbReference type="PROSITE" id="PS50005">
    <property type="entry name" value="TPR"/>
    <property type="match status" value="1"/>
</dbReference>
<organism evidence="2 3">
    <name type="scientific">Methanococcoides vulcani</name>
    <dbReference type="NCBI Taxonomy" id="1353158"/>
    <lineage>
        <taxon>Archaea</taxon>
        <taxon>Methanobacteriati</taxon>
        <taxon>Methanobacteriota</taxon>
        <taxon>Stenosarchaea group</taxon>
        <taxon>Methanomicrobia</taxon>
        <taxon>Methanosarcinales</taxon>
        <taxon>Methanosarcinaceae</taxon>
        <taxon>Methanococcoides</taxon>
    </lineage>
</organism>
<dbReference type="SUPFAM" id="SSF48452">
    <property type="entry name" value="TPR-like"/>
    <property type="match status" value="1"/>
</dbReference>
<dbReference type="InterPro" id="IPR011990">
    <property type="entry name" value="TPR-like_helical_dom_sf"/>
</dbReference>
<sequence length="74" mass="8908">MVEHQDELCNVERKERIDLYKEALKENSIDKDLWFEIGVKLENISEFKHALNAFEKIIEIDCNDVDAWYCKYLL</sequence>
<dbReference type="InterPro" id="IPR019734">
    <property type="entry name" value="TPR_rpt"/>
</dbReference>
<keyword evidence="3" id="KW-1185">Reference proteome</keyword>
<evidence type="ECO:0000256" key="1">
    <source>
        <dbReference type="PROSITE-ProRule" id="PRU00339"/>
    </source>
</evidence>
<dbReference type="RefSeq" id="WP_091688359.1">
    <property type="nucleotide sequence ID" value="NZ_CAAGSJ010000004.1"/>
</dbReference>
<gene>
    <name evidence="2" type="ORF">SAMN04488587_0317</name>
</gene>
<keyword evidence="1" id="KW-0802">TPR repeat</keyword>